<name>A0AA40K8U6_9PEZI</name>
<evidence type="ECO:0000313" key="1">
    <source>
        <dbReference type="EMBL" id="KAK0750181.1"/>
    </source>
</evidence>
<organism evidence="1 2">
    <name type="scientific">Schizothecium vesticola</name>
    <dbReference type="NCBI Taxonomy" id="314040"/>
    <lineage>
        <taxon>Eukaryota</taxon>
        <taxon>Fungi</taxon>
        <taxon>Dikarya</taxon>
        <taxon>Ascomycota</taxon>
        <taxon>Pezizomycotina</taxon>
        <taxon>Sordariomycetes</taxon>
        <taxon>Sordariomycetidae</taxon>
        <taxon>Sordariales</taxon>
        <taxon>Schizotheciaceae</taxon>
        <taxon>Schizothecium</taxon>
    </lineage>
</organism>
<dbReference type="Proteomes" id="UP001172155">
    <property type="component" value="Unassembled WGS sequence"/>
</dbReference>
<accession>A0AA40K8U6</accession>
<reference evidence="1" key="1">
    <citation type="submission" date="2023-06" db="EMBL/GenBank/DDBJ databases">
        <title>Genome-scale phylogeny and comparative genomics of the fungal order Sordariales.</title>
        <authorList>
            <consortium name="Lawrence Berkeley National Laboratory"/>
            <person name="Hensen N."/>
            <person name="Bonometti L."/>
            <person name="Westerberg I."/>
            <person name="Brannstrom I.O."/>
            <person name="Guillou S."/>
            <person name="Cros-Aarteil S."/>
            <person name="Calhoun S."/>
            <person name="Haridas S."/>
            <person name="Kuo A."/>
            <person name="Mondo S."/>
            <person name="Pangilinan J."/>
            <person name="Riley R."/>
            <person name="LaButti K."/>
            <person name="Andreopoulos B."/>
            <person name="Lipzen A."/>
            <person name="Chen C."/>
            <person name="Yanf M."/>
            <person name="Daum C."/>
            <person name="Ng V."/>
            <person name="Clum A."/>
            <person name="Steindorff A."/>
            <person name="Ohm R."/>
            <person name="Martin F."/>
            <person name="Silar P."/>
            <person name="Natvig D."/>
            <person name="Lalanne C."/>
            <person name="Gautier V."/>
            <person name="Ament-velasquez S.L."/>
            <person name="Kruys A."/>
            <person name="Hutchinson M.I."/>
            <person name="Powell A.J."/>
            <person name="Barry K."/>
            <person name="Miller A.N."/>
            <person name="Grigoriev I.V."/>
            <person name="Debuchy R."/>
            <person name="Gladieux P."/>
            <person name="Thoren M.H."/>
            <person name="Johannesson H."/>
        </authorList>
    </citation>
    <scope>NUCLEOTIDE SEQUENCE</scope>
    <source>
        <strain evidence="1">SMH3187-1</strain>
    </source>
</reference>
<gene>
    <name evidence="1" type="ORF">B0T18DRAFT_389646</name>
</gene>
<evidence type="ECO:0000313" key="2">
    <source>
        <dbReference type="Proteomes" id="UP001172155"/>
    </source>
</evidence>
<keyword evidence="2" id="KW-1185">Reference proteome</keyword>
<dbReference type="AlphaFoldDB" id="A0AA40K8U6"/>
<dbReference type="EMBL" id="JAUKUD010000003">
    <property type="protein sequence ID" value="KAK0750181.1"/>
    <property type="molecule type" value="Genomic_DNA"/>
</dbReference>
<comment type="caution">
    <text evidence="1">The sequence shown here is derived from an EMBL/GenBank/DDBJ whole genome shotgun (WGS) entry which is preliminary data.</text>
</comment>
<sequence length="165" mass="18126">MRNPTRLTCPYLAIVEALGANENSSSRPQGSAPGAWWGEVEKAEDGEVREVFGCTRLLAAFWNSGFFFRKRGAEEQETMCGLRTGILYDVLSGGSRSSRAGFPKHCTPNRHASQLPAQLPELSISDSQVKAAFYKLLACPERLSRFKVCPFIDGPDELDEPAVSL</sequence>
<proteinExistence type="predicted"/>
<protein>
    <submittedName>
        <fullName evidence="1">Uncharacterized protein</fullName>
    </submittedName>
</protein>